<evidence type="ECO:0000313" key="8">
    <source>
        <dbReference type="Proteomes" id="UP000647017"/>
    </source>
</evidence>
<dbReference type="InterPro" id="IPR050833">
    <property type="entry name" value="Poly_Biosynth_Transport"/>
</dbReference>
<dbReference type="EMBL" id="BOOZ01000002">
    <property type="protein sequence ID" value="GIJ06941.1"/>
    <property type="molecule type" value="Genomic_DNA"/>
</dbReference>
<feature type="transmembrane region" description="Helical" evidence="6">
    <location>
        <begin position="384"/>
        <end position="402"/>
    </location>
</feature>
<evidence type="ECO:0000256" key="3">
    <source>
        <dbReference type="ARBA" id="ARBA00022692"/>
    </source>
</evidence>
<feature type="transmembrane region" description="Helical" evidence="6">
    <location>
        <begin position="358"/>
        <end position="378"/>
    </location>
</feature>
<dbReference type="Pfam" id="PF01943">
    <property type="entry name" value="Polysacc_synt"/>
    <property type="match status" value="1"/>
</dbReference>
<feature type="transmembrane region" description="Helical" evidence="6">
    <location>
        <begin position="285"/>
        <end position="312"/>
    </location>
</feature>
<organism evidence="7 8">
    <name type="scientific">Micromonospora andamanensis</name>
    <dbReference type="NCBI Taxonomy" id="1287068"/>
    <lineage>
        <taxon>Bacteria</taxon>
        <taxon>Bacillati</taxon>
        <taxon>Actinomycetota</taxon>
        <taxon>Actinomycetes</taxon>
        <taxon>Micromonosporales</taxon>
        <taxon>Micromonosporaceae</taxon>
        <taxon>Micromonospora</taxon>
    </lineage>
</organism>
<feature type="transmembrane region" description="Helical" evidence="6">
    <location>
        <begin position="160"/>
        <end position="180"/>
    </location>
</feature>
<comment type="subcellular location">
    <subcellularLocation>
        <location evidence="1">Cell membrane</location>
        <topology evidence="1">Multi-pass membrane protein</topology>
    </subcellularLocation>
</comment>
<sequence length="430" mass="44337">MLGLSQVGVTVAAFCTQILLARTLPQSAFGTFSAALAVMALAAPLVVFGVSELWLQRFGLEGHAARRWVRPSLRLVAGLCVGVLAAALVWSLAGNSDPAATSVRALLTSVIVAQVGLTLVASAQQLRGDYRGLSVLQVAPHVGRVLVALASWAAGLSVVAVAAGYAAVALLTVVACIAVMRPFVAGTMPLDGHRDTAPAAITDVPLSRVVTAATPFVLGNVFYLLGIYLGTIVAAEVLGPEAAALLAVPMAVITAAYLVPRVVYQQYFLAKLHRWAHGDRDAVLLAYRFGTSGMVVLGILVAGLIALGGQLLPILLGPGYGETAAVLAVLALAVPFRFGGAAVAALLTSGGLLRRKVVHQGIGALVLLAALAVATPMWGVRGTASATVLAEGALCVLFWVTARRHVVRGGDLPSWHDLRRRLTRGSPSAS</sequence>
<evidence type="ECO:0000256" key="5">
    <source>
        <dbReference type="ARBA" id="ARBA00023136"/>
    </source>
</evidence>
<feature type="transmembrane region" description="Helical" evidence="6">
    <location>
        <begin position="31"/>
        <end position="55"/>
    </location>
</feature>
<feature type="transmembrane region" description="Helical" evidence="6">
    <location>
        <begin position="216"/>
        <end position="238"/>
    </location>
</feature>
<name>A0ABQ4HMS3_9ACTN</name>
<evidence type="ECO:0000256" key="1">
    <source>
        <dbReference type="ARBA" id="ARBA00004651"/>
    </source>
</evidence>
<accession>A0ABQ4HMS3</accession>
<comment type="caution">
    <text evidence="7">The sequence shown here is derived from an EMBL/GenBank/DDBJ whole genome shotgun (WGS) entry which is preliminary data.</text>
</comment>
<feature type="transmembrane region" description="Helical" evidence="6">
    <location>
        <begin position="75"/>
        <end position="93"/>
    </location>
</feature>
<reference evidence="7 8" key="1">
    <citation type="submission" date="2021-01" db="EMBL/GenBank/DDBJ databases">
        <title>Whole genome shotgun sequence of Verrucosispora andamanensis NBRC 109075.</title>
        <authorList>
            <person name="Komaki H."/>
            <person name="Tamura T."/>
        </authorList>
    </citation>
    <scope>NUCLEOTIDE SEQUENCE [LARGE SCALE GENOMIC DNA]</scope>
    <source>
        <strain evidence="7 8">NBRC 109075</strain>
    </source>
</reference>
<gene>
    <name evidence="7" type="ORF">Van01_01550</name>
</gene>
<protein>
    <recommendedName>
        <fullName evidence="9">Membrane protein involved in the export of O-antigen and teichoic acid</fullName>
    </recommendedName>
</protein>
<dbReference type="RefSeq" id="WP_203997837.1">
    <property type="nucleotide sequence ID" value="NZ_BOOZ01000002.1"/>
</dbReference>
<keyword evidence="5 6" id="KW-0472">Membrane</keyword>
<dbReference type="PANTHER" id="PTHR30250">
    <property type="entry name" value="PST FAMILY PREDICTED COLANIC ACID TRANSPORTER"/>
    <property type="match status" value="1"/>
</dbReference>
<feature type="transmembrane region" description="Helical" evidence="6">
    <location>
        <begin position="135"/>
        <end position="154"/>
    </location>
</feature>
<dbReference type="PANTHER" id="PTHR30250:SF11">
    <property type="entry name" value="O-ANTIGEN TRANSPORTER-RELATED"/>
    <property type="match status" value="1"/>
</dbReference>
<evidence type="ECO:0008006" key="9">
    <source>
        <dbReference type="Google" id="ProtNLM"/>
    </source>
</evidence>
<feature type="transmembrane region" description="Helical" evidence="6">
    <location>
        <begin position="324"/>
        <end position="346"/>
    </location>
</feature>
<proteinExistence type="predicted"/>
<dbReference type="Proteomes" id="UP000647017">
    <property type="component" value="Unassembled WGS sequence"/>
</dbReference>
<evidence type="ECO:0000313" key="7">
    <source>
        <dbReference type="EMBL" id="GIJ06941.1"/>
    </source>
</evidence>
<evidence type="ECO:0000256" key="4">
    <source>
        <dbReference type="ARBA" id="ARBA00022989"/>
    </source>
</evidence>
<keyword evidence="4 6" id="KW-1133">Transmembrane helix</keyword>
<feature type="transmembrane region" description="Helical" evidence="6">
    <location>
        <begin position="105"/>
        <end position="123"/>
    </location>
</feature>
<keyword evidence="2" id="KW-1003">Cell membrane</keyword>
<keyword evidence="8" id="KW-1185">Reference proteome</keyword>
<feature type="transmembrane region" description="Helical" evidence="6">
    <location>
        <begin position="244"/>
        <end position="264"/>
    </location>
</feature>
<evidence type="ECO:0000256" key="2">
    <source>
        <dbReference type="ARBA" id="ARBA00022475"/>
    </source>
</evidence>
<keyword evidence="3 6" id="KW-0812">Transmembrane</keyword>
<dbReference type="InterPro" id="IPR002797">
    <property type="entry name" value="Polysacc_synth"/>
</dbReference>
<evidence type="ECO:0000256" key="6">
    <source>
        <dbReference type="SAM" id="Phobius"/>
    </source>
</evidence>